<evidence type="ECO:0000256" key="1">
    <source>
        <dbReference type="SAM" id="Coils"/>
    </source>
</evidence>
<dbReference type="Proteomes" id="UP000659344">
    <property type="component" value="Unassembled WGS sequence"/>
</dbReference>
<feature type="coiled-coil region" evidence="1">
    <location>
        <begin position="28"/>
        <end position="75"/>
    </location>
</feature>
<proteinExistence type="predicted"/>
<organism evidence="2 3">
    <name type="scientific">Paenibacillus segetis</name>
    <dbReference type="NCBI Taxonomy" id="1325360"/>
    <lineage>
        <taxon>Bacteria</taxon>
        <taxon>Bacillati</taxon>
        <taxon>Bacillota</taxon>
        <taxon>Bacilli</taxon>
        <taxon>Bacillales</taxon>
        <taxon>Paenibacillaceae</taxon>
        <taxon>Paenibacillus</taxon>
    </lineage>
</organism>
<evidence type="ECO:0000313" key="3">
    <source>
        <dbReference type="Proteomes" id="UP000659344"/>
    </source>
</evidence>
<accession>A0ABQ1Y4F2</accession>
<keyword evidence="3" id="KW-1185">Reference proteome</keyword>
<gene>
    <name evidence="2" type="ORF">GCM10008013_02770</name>
</gene>
<protein>
    <recommendedName>
        <fullName evidence="4">WXG100 family type VII secretion target</fullName>
    </recommendedName>
</protein>
<comment type="caution">
    <text evidence="2">The sequence shown here is derived from an EMBL/GenBank/DDBJ whole genome shotgun (WGS) entry which is preliminary data.</text>
</comment>
<name>A0ABQ1Y4F2_9BACL</name>
<reference evidence="3" key="1">
    <citation type="journal article" date="2019" name="Int. J. Syst. Evol. Microbiol.">
        <title>The Global Catalogue of Microorganisms (GCM) 10K type strain sequencing project: providing services to taxonomists for standard genome sequencing and annotation.</title>
        <authorList>
            <consortium name="The Broad Institute Genomics Platform"/>
            <consortium name="The Broad Institute Genome Sequencing Center for Infectious Disease"/>
            <person name="Wu L."/>
            <person name="Ma J."/>
        </authorList>
    </citation>
    <scope>NUCLEOTIDE SEQUENCE [LARGE SCALE GENOMIC DNA]</scope>
    <source>
        <strain evidence="3">CGMCC 1.12769</strain>
    </source>
</reference>
<evidence type="ECO:0008006" key="4">
    <source>
        <dbReference type="Google" id="ProtNLM"/>
    </source>
</evidence>
<evidence type="ECO:0000313" key="2">
    <source>
        <dbReference type="EMBL" id="GGH11081.1"/>
    </source>
</evidence>
<keyword evidence="1" id="KW-0175">Coiled coil</keyword>
<dbReference type="EMBL" id="BMFT01000001">
    <property type="protein sequence ID" value="GGH11081.1"/>
    <property type="molecule type" value="Genomic_DNA"/>
</dbReference>
<dbReference type="Gene3D" id="1.10.287.1060">
    <property type="entry name" value="ESAT-6-like"/>
    <property type="match status" value="1"/>
</dbReference>
<sequence>MSQVTSWWKGNAAKAFIDNYHNQTSTEMNRLYTEIRDLKSSLEGLTREVQLADEQRRLEAQRQALLLQQQQQQNKGKK</sequence>